<proteinExistence type="predicted"/>
<evidence type="ECO:0000313" key="3">
    <source>
        <dbReference type="Proteomes" id="UP000249008"/>
    </source>
</evidence>
<protein>
    <submittedName>
        <fullName evidence="2">Glycine/sarcosine/dimethylglycine N-methyltransferase</fullName>
        <ecNumber evidence="2">2.1.1.156</ecNumber>
    </submittedName>
</protein>
<keyword evidence="2" id="KW-0808">Transferase</keyword>
<sequence>MNIKYSKKFLMENMMGPNSFRIIEEITNGIKIETGSRILDLGCGKGITSIFLAEKYDSSVFAADLWIDPTENYERFKKVDLEEEIIPLKAEAHQLPFAHGFFDVIVTIDSYHYFGNTEEFFGEHILPLLKENGVFIMAIPGLKEEFENGEIPKELRPFWQDNMNFYTKYWWYELFSKNEGITIEKCESLKCHDEAWKEWLECDNEYAHHDIGMMKAEGGKYFDTIGMIIRKK</sequence>
<feature type="domain" description="Methyltransferase type 11" evidence="1">
    <location>
        <begin position="39"/>
        <end position="137"/>
    </location>
</feature>
<dbReference type="EC" id="2.1.1.156" evidence="2"/>
<dbReference type="GO" id="GO:0032259">
    <property type="term" value="P:methylation"/>
    <property type="evidence" value="ECO:0007669"/>
    <property type="project" value="UniProtKB-KW"/>
</dbReference>
<dbReference type="SUPFAM" id="SSF53335">
    <property type="entry name" value="S-adenosyl-L-methionine-dependent methyltransferases"/>
    <property type="match status" value="1"/>
</dbReference>
<dbReference type="KEGG" id="ful:C4N20_05750"/>
<gene>
    <name evidence="2" type="ORF">NCTC12112_03038</name>
</gene>
<dbReference type="GeneID" id="78454303"/>
<dbReference type="CDD" id="cd02440">
    <property type="entry name" value="AdoMet_MTases"/>
    <property type="match status" value="1"/>
</dbReference>
<accession>A0AAX2JFX2</accession>
<dbReference type="EMBL" id="LS483487">
    <property type="protein sequence ID" value="SQJ15582.1"/>
    <property type="molecule type" value="Genomic_DNA"/>
</dbReference>
<dbReference type="AlphaFoldDB" id="A0AAX2JFX2"/>
<evidence type="ECO:0000313" key="2">
    <source>
        <dbReference type="EMBL" id="SQJ15582.1"/>
    </source>
</evidence>
<dbReference type="InterPro" id="IPR013216">
    <property type="entry name" value="Methyltransf_11"/>
</dbReference>
<name>A0AAX2JFX2_9FUSO</name>
<dbReference type="Proteomes" id="UP000249008">
    <property type="component" value="Chromosome 1"/>
</dbReference>
<reference evidence="2 3" key="1">
    <citation type="submission" date="2018-06" db="EMBL/GenBank/DDBJ databases">
        <authorList>
            <consortium name="Pathogen Informatics"/>
            <person name="Doyle S."/>
        </authorList>
    </citation>
    <scope>NUCLEOTIDE SEQUENCE [LARGE SCALE GENOMIC DNA]</scope>
    <source>
        <strain evidence="2 3">NCTC12112</strain>
    </source>
</reference>
<dbReference type="Gene3D" id="3.40.50.150">
    <property type="entry name" value="Vaccinia Virus protein VP39"/>
    <property type="match status" value="1"/>
</dbReference>
<organism evidence="2 3">
    <name type="scientific">Fusobacterium ulcerans</name>
    <dbReference type="NCBI Taxonomy" id="861"/>
    <lineage>
        <taxon>Bacteria</taxon>
        <taxon>Fusobacteriati</taxon>
        <taxon>Fusobacteriota</taxon>
        <taxon>Fusobacteriia</taxon>
        <taxon>Fusobacteriales</taxon>
        <taxon>Fusobacteriaceae</taxon>
        <taxon>Fusobacterium</taxon>
    </lineage>
</organism>
<dbReference type="Pfam" id="PF08241">
    <property type="entry name" value="Methyltransf_11"/>
    <property type="match status" value="1"/>
</dbReference>
<dbReference type="PANTHER" id="PTHR43591">
    <property type="entry name" value="METHYLTRANSFERASE"/>
    <property type="match status" value="1"/>
</dbReference>
<dbReference type="RefSeq" id="WP_005979831.1">
    <property type="nucleotide sequence ID" value="NZ_BAABXY010000001.1"/>
</dbReference>
<dbReference type="GO" id="GO:0008757">
    <property type="term" value="F:S-adenosylmethionine-dependent methyltransferase activity"/>
    <property type="evidence" value="ECO:0007669"/>
    <property type="project" value="InterPro"/>
</dbReference>
<evidence type="ECO:0000259" key="1">
    <source>
        <dbReference type="Pfam" id="PF08241"/>
    </source>
</evidence>
<keyword evidence="2" id="KW-0489">Methyltransferase</keyword>
<dbReference type="InterPro" id="IPR029063">
    <property type="entry name" value="SAM-dependent_MTases_sf"/>
</dbReference>